<evidence type="ECO:0000313" key="2">
    <source>
        <dbReference type="EMBL" id="CAB4653165.1"/>
    </source>
</evidence>
<reference evidence="2" key="1">
    <citation type="submission" date="2020-05" db="EMBL/GenBank/DDBJ databases">
        <authorList>
            <person name="Chiriac C."/>
            <person name="Salcher M."/>
            <person name="Ghai R."/>
            <person name="Kavagutti S V."/>
        </authorList>
    </citation>
    <scope>NUCLEOTIDE SEQUENCE</scope>
</reference>
<evidence type="ECO:0000313" key="1">
    <source>
        <dbReference type="EMBL" id="CAB4646295.1"/>
    </source>
</evidence>
<dbReference type="EMBL" id="CAEZWI010000064">
    <property type="protein sequence ID" value="CAB4653165.1"/>
    <property type="molecule type" value="Genomic_DNA"/>
</dbReference>
<dbReference type="AlphaFoldDB" id="A0A6J6KYG5"/>
<protein>
    <submittedName>
        <fullName evidence="2">Unannotated protein</fullName>
    </submittedName>
</protein>
<organism evidence="2">
    <name type="scientific">freshwater metagenome</name>
    <dbReference type="NCBI Taxonomy" id="449393"/>
    <lineage>
        <taxon>unclassified sequences</taxon>
        <taxon>metagenomes</taxon>
        <taxon>ecological metagenomes</taxon>
    </lineage>
</organism>
<sequence>MARIVHTFDNPQRFVTGTVGVPGERTFFLQARTDQRIVSVSLEKQQVALLADRLTELLDQVARAEGIDVTYFGPADLEPLDNPIQEEFRVGTLALGWNTESQQVVIEAHASSENFEDVPDLEEDSDFGPDVLRVRLTGSLATAFCTRAFAVVSAGRPPCPLCTEPLDQQGHICPRANGYLRRG</sequence>
<dbReference type="InterPro" id="IPR021441">
    <property type="entry name" value="DUF3090"/>
</dbReference>
<proteinExistence type="predicted"/>
<dbReference type="EMBL" id="CAEZWD010000032">
    <property type="protein sequence ID" value="CAB4646295.1"/>
    <property type="molecule type" value="Genomic_DNA"/>
</dbReference>
<dbReference type="NCBIfam" id="TIGR03847">
    <property type="entry name" value="conserved hypothetical protein"/>
    <property type="match status" value="1"/>
</dbReference>
<gene>
    <name evidence="1" type="ORF">UFOPK2171_00407</name>
    <name evidence="2" type="ORF">UFOPK2237_00640</name>
</gene>
<dbReference type="Pfam" id="PF11290">
    <property type="entry name" value="DUF3090"/>
    <property type="match status" value="1"/>
</dbReference>
<accession>A0A6J6KYG5</accession>
<name>A0A6J6KYG5_9ZZZZ</name>